<organism evidence="5 6">
    <name type="scientific">Novipirellula rosea</name>
    <dbReference type="NCBI Taxonomy" id="1031540"/>
    <lineage>
        <taxon>Bacteria</taxon>
        <taxon>Pseudomonadati</taxon>
        <taxon>Planctomycetota</taxon>
        <taxon>Planctomycetia</taxon>
        <taxon>Pirellulales</taxon>
        <taxon>Pirellulaceae</taxon>
        <taxon>Novipirellula</taxon>
    </lineage>
</organism>
<dbReference type="SMART" id="SM00822">
    <property type="entry name" value="PKS_KR"/>
    <property type="match status" value="1"/>
</dbReference>
<feature type="domain" description="Ketoreductase" evidence="4">
    <location>
        <begin position="36"/>
        <end position="204"/>
    </location>
</feature>
<dbReference type="InterPro" id="IPR036291">
    <property type="entry name" value="NAD(P)-bd_dom_sf"/>
</dbReference>
<gene>
    <name evidence="5" type="ORF">GCM10023156_07100</name>
</gene>
<dbReference type="CDD" id="cd05233">
    <property type="entry name" value="SDR_c"/>
    <property type="match status" value="1"/>
</dbReference>
<dbReference type="Pfam" id="PF00106">
    <property type="entry name" value="adh_short"/>
    <property type="match status" value="1"/>
</dbReference>
<evidence type="ECO:0000256" key="2">
    <source>
        <dbReference type="ARBA" id="ARBA00023002"/>
    </source>
</evidence>
<dbReference type="Gene3D" id="3.40.50.720">
    <property type="entry name" value="NAD(P)-binding Rossmann-like Domain"/>
    <property type="match status" value="1"/>
</dbReference>
<protein>
    <submittedName>
        <fullName evidence="5">SDR family NAD(P)-dependent oxidoreductase</fullName>
    </submittedName>
</protein>
<evidence type="ECO:0000256" key="1">
    <source>
        <dbReference type="ARBA" id="ARBA00006484"/>
    </source>
</evidence>
<comment type="similarity">
    <text evidence="1 3">Belongs to the short-chain dehydrogenases/reductases (SDR) family.</text>
</comment>
<dbReference type="InterPro" id="IPR002347">
    <property type="entry name" value="SDR_fam"/>
</dbReference>
<comment type="caution">
    <text evidence="5">The sequence shown here is derived from an EMBL/GenBank/DDBJ whole genome shotgun (WGS) entry which is preliminary data.</text>
</comment>
<dbReference type="Proteomes" id="UP001500840">
    <property type="component" value="Unassembled WGS sequence"/>
</dbReference>
<dbReference type="PANTHER" id="PTHR44196:SF1">
    <property type="entry name" value="DEHYDROGENASE_REDUCTASE SDR FAMILY MEMBER 7B"/>
    <property type="match status" value="1"/>
</dbReference>
<evidence type="ECO:0000256" key="3">
    <source>
        <dbReference type="RuleBase" id="RU000363"/>
    </source>
</evidence>
<evidence type="ECO:0000259" key="4">
    <source>
        <dbReference type="SMART" id="SM00822"/>
    </source>
</evidence>
<sequence>MLAHTSEPFSVWWCDVLHHQTTNIIGIGIVSNLAGKVVAITGGGTGIGAGIARELAMAGCKVVVGGRRTEPLETLAQTIQSEHPVRTHAIDVADPNSITAFFAFVRDQVGEVDILVNSAGINIQNRTMAAMVPEDWDRVMQINASGAYRCILEVLPKMRERRDGVVINISSIAGKRAISLGGVVYCASKFAMTALGTAISNEVRNEGVRVTNVYPGEVNTPILDNRPVAVTREHKDAILQPEDIAALIGTICQLPPRAHVPEIVIKPTIQEWV</sequence>
<reference evidence="6" key="1">
    <citation type="journal article" date="2019" name="Int. J. Syst. Evol. Microbiol.">
        <title>The Global Catalogue of Microorganisms (GCM) 10K type strain sequencing project: providing services to taxonomists for standard genome sequencing and annotation.</title>
        <authorList>
            <consortium name="The Broad Institute Genomics Platform"/>
            <consortium name="The Broad Institute Genome Sequencing Center for Infectious Disease"/>
            <person name="Wu L."/>
            <person name="Ma J."/>
        </authorList>
    </citation>
    <scope>NUCLEOTIDE SEQUENCE [LARGE SCALE GENOMIC DNA]</scope>
    <source>
        <strain evidence="6">JCM 17759</strain>
    </source>
</reference>
<keyword evidence="6" id="KW-1185">Reference proteome</keyword>
<keyword evidence="2" id="KW-0560">Oxidoreductase</keyword>
<dbReference type="SUPFAM" id="SSF51735">
    <property type="entry name" value="NAD(P)-binding Rossmann-fold domains"/>
    <property type="match status" value="1"/>
</dbReference>
<dbReference type="PROSITE" id="PS00061">
    <property type="entry name" value="ADH_SHORT"/>
    <property type="match status" value="1"/>
</dbReference>
<dbReference type="InterPro" id="IPR020904">
    <property type="entry name" value="Sc_DH/Rdtase_CS"/>
</dbReference>
<evidence type="ECO:0000313" key="5">
    <source>
        <dbReference type="EMBL" id="GAA4446319.1"/>
    </source>
</evidence>
<dbReference type="PANTHER" id="PTHR44196">
    <property type="entry name" value="DEHYDROGENASE/REDUCTASE SDR FAMILY MEMBER 7B"/>
    <property type="match status" value="1"/>
</dbReference>
<accession>A0ABP8MAV7</accession>
<dbReference type="PRINTS" id="PR00080">
    <property type="entry name" value="SDRFAMILY"/>
</dbReference>
<name>A0ABP8MAV7_9BACT</name>
<proteinExistence type="inferred from homology"/>
<dbReference type="InterPro" id="IPR057326">
    <property type="entry name" value="KR_dom"/>
</dbReference>
<dbReference type="EMBL" id="BAABGA010000010">
    <property type="protein sequence ID" value="GAA4446319.1"/>
    <property type="molecule type" value="Genomic_DNA"/>
</dbReference>
<dbReference type="PRINTS" id="PR00081">
    <property type="entry name" value="GDHRDH"/>
</dbReference>
<evidence type="ECO:0000313" key="6">
    <source>
        <dbReference type="Proteomes" id="UP001500840"/>
    </source>
</evidence>